<dbReference type="RefSeq" id="WP_185623243.1">
    <property type="nucleotide sequence ID" value="NZ_JABGBW010000001.1"/>
</dbReference>
<dbReference type="EMBL" id="JABGBW010000001">
    <property type="protein sequence ID" value="MBC2575204.1"/>
    <property type="molecule type" value="Genomic_DNA"/>
</dbReference>
<evidence type="ECO:0000313" key="1">
    <source>
        <dbReference type="EMBL" id="MBC2575204.1"/>
    </source>
</evidence>
<gene>
    <name evidence="1" type="ORF">HLB29_00700</name>
</gene>
<proteinExistence type="predicted"/>
<sequence length="316" mass="36888">MAVKTVYFYDVKIRENEKESLYLKHKNIIEKYGKKHGKSKSEYISINLYDKNEEDDEKRIVLDVLEHNKTFFFGRLGRPSKAGTIGKRDYESGSLEDVLTAEEEIKRGIQLVNYFYFVYSSNILCITNTKGGAKHFSFNDIVNIFEGEGVVSSFPIPNEYGLNAFYKNDYSKIKSIEFESADIDSSFLKHILNLDDKTLLQMQENKNKVGIYLKADRDKFILDNKDVVRNAIDSLKEGVKAKKLNKAKIKGSTKNEKKQEYDLMSLYYKYTIDVKLYRYENGRKHSHDLEELKTEYLSALKTAYNEKKEIFSKMKK</sequence>
<dbReference type="Proteomes" id="UP000713904">
    <property type="component" value="Unassembled WGS sequence"/>
</dbReference>
<organism evidence="1 2">
    <name type="scientific">Peptostreptococcus canis</name>
    <dbReference type="NCBI Taxonomy" id="1159213"/>
    <lineage>
        <taxon>Bacteria</taxon>
        <taxon>Bacillati</taxon>
        <taxon>Bacillota</taxon>
        <taxon>Clostridia</taxon>
        <taxon>Peptostreptococcales</taxon>
        <taxon>Peptostreptococcaceae</taxon>
        <taxon>Peptostreptococcus</taxon>
    </lineage>
</organism>
<accession>A0ABR6TIG6</accession>
<evidence type="ECO:0000313" key="2">
    <source>
        <dbReference type="Proteomes" id="UP000713904"/>
    </source>
</evidence>
<comment type="caution">
    <text evidence="1">The sequence shown here is derived from an EMBL/GenBank/DDBJ whole genome shotgun (WGS) entry which is preliminary data.</text>
</comment>
<keyword evidence="2" id="KW-1185">Reference proteome</keyword>
<reference evidence="1 2" key="1">
    <citation type="submission" date="2020-05" db="EMBL/GenBank/DDBJ databases">
        <title>Draft genome of xy-202 and genomic insight in genome of the genus Peptostreptococcus.</title>
        <authorList>
            <person name="Zhang Z."/>
        </authorList>
    </citation>
    <scope>NUCLEOTIDE SEQUENCE [LARGE SCALE GENOMIC DNA]</scope>
    <source>
        <strain evidence="1 2">DSM 27025</strain>
    </source>
</reference>
<name>A0ABR6TIG6_9FIRM</name>
<protein>
    <submittedName>
        <fullName evidence="1">Uncharacterized protein</fullName>
    </submittedName>
</protein>